<evidence type="ECO:0000313" key="4">
    <source>
        <dbReference type="Proteomes" id="UP000070456"/>
    </source>
</evidence>
<keyword evidence="4" id="KW-1185">Reference proteome</keyword>
<dbReference type="EMBL" id="LOEE01000072">
    <property type="protein sequence ID" value="KXG73918.1"/>
    <property type="molecule type" value="Genomic_DNA"/>
</dbReference>
<dbReference type="PATRIC" id="fig|520762.4.peg.3135"/>
<sequence length="273" mass="31302">MDWSKAKNILIIAFTITNIFLIINIEKNMLASKGMPMPIDRTVENVVRILEEKNMKVEGDIPRHMAPMAVLEVAYETYDEDKMMKLFGGRKDADPNGRGQVEIINGKMLVYTNSGAKGTNGSMDHKKALNVAEKFLRAYGFMKSDVDHWRTVYHEEGYEIIFKQKYKNTFLEESYMKVVISKTGAVRLFERIWLRPLKAGSHKNEIIPSTKALLKSVEKMGNPEEEKVITDIALGYRFDPPNWQNVKSGTAFPVWRIVLKEGDVIFIDAYEND</sequence>
<evidence type="ECO:0000313" key="3">
    <source>
        <dbReference type="EMBL" id="KXG73918.1"/>
    </source>
</evidence>
<accession>A0A140L043</accession>
<protein>
    <recommendedName>
        <fullName evidence="2">Regulatory protein YycH-like domain-containing protein</fullName>
    </recommendedName>
</protein>
<feature type="domain" description="Regulatory protein YycH-like" evidence="2">
    <location>
        <begin position="40"/>
        <end position="269"/>
    </location>
</feature>
<keyword evidence="1" id="KW-0812">Transmembrane</keyword>
<dbReference type="Proteomes" id="UP000070456">
    <property type="component" value="Unassembled WGS sequence"/>
</dbReference>
<dbReference type="GO" id="GO:0016020">
    <property type="term" value="C:membrane"/>
    <property type="evidence" value="ECO:0007669"/>
    <property type="project" value="InterPro"/>
</dbReference>
<name>A0A140L043_9FIRM</name>
<reference evidence="3 4" key="1">
    <citation type="submission" date="2015-12" db="EMBL/GenBank/DDBJ databases">
        <title>Draft genome sequence of the thermoanaerobe Thermotalea metallivorans, an isolate from the runoff channel of the Great Artesian Basin, Australia.</title>
        <authorList>
            <person name="Patel B.K."/>
        </authorList>
    </citation>
    <scope>NUCLEOTIDE SEQUENCE [LARGE SCALE GENOMIC DNA]</scope>
    <source>
        <strain evidence="3 4">B2-1</strain>
    </source>
</reference>
<feature type="transmembrane region" description="Helical" evidence="1">
    <location>
        <begin position="6"/>
        <end position="25"/>
    </location>
</feature>
<comment type="caution">
    <text evidence="3">The sequence shown here is derived from an EMBL/GenBank/DDBJ whole genome shotgun (WGS) entry which is preliminary data.</text>
</comment>
<dbReference type="RefSeq" id="WP_068557922.1">
    <property type="nucleotide sequence ID" value="NZ_LOEE01000072.1"/>
</dbReference>
<proteinExistence type="predicted"/>
<dbReference type="Pfam" id="PF09648">
    <property type="entry name" value="YycI"/>
    <property type="match status" value="1"/>
</dbReference>
<keyword evidence="1" id="KW-1133">Transmembrane helix</keyword>
<dbReference type="OrthoDB" id="2388036at2"/>
<dbReference type="AlphaFoldDB" id="A0A140L043"/>
<organism evidence="3 4">
    <name type="scientific">Thermotalea metallivorans</name>
    <dbReference type="NCBI Taxonomy" id="520762"/>
    <lineage>
        <taxon>Bacteria</taxon>
        <taxon>Bacillati</taxon>
        <taxon>Bacillota</taxon>
        <taxon>Clostridia</taxon>
        <taxon>Peptostreptococcales</taxon>
        <taxon>Thermotaleaceae</taxon>
        <taxon>Thermotalea</taxon>
    </lineage>
</organism>
<gene>
    <name evidence="3" type="ORF">AN619_28400</name>
</gene>
<keyword evidence="1" id="KW-0472">Membrane</keyword>
<evidence type="ECO:0000259" key="2">
    <source>
        <dbReference type="Pfam" id="PF09648"/>
    </source>
</evidence>
<evidence type="ECO:0000256" key="1">
    <source>
        <dbReference type="SAM" id="Phobius"/>
    </source>
</evidence>
<dbReference type="STRING" id="520762.AN619_28400"/>
<dbReference type="InterPro" id="IPR018604">
    <property type="entry name" value="YycI-like"/>
</dbReference>